<accession>A0A194AJ61</accession>
<dbReference type="Gene3D" id="3.10.290.10">
    <property type="entry name" value="RNA-binding S4 domain"/>
    <property type="match status" value="1"/>
</dbReference>
<keyword evidence="2" id="KW-0413">Isomerase</keyword>
<dbReference type="SUPFAM" id="SSF55120">
    <property type="entry name" value="Pseudouridine synthase"/>
    <property type="match status" value="1"/>
</dbReference>
<dbReference type="GO" id="GO:0140098">
    <property type="term" value="F:catalytic activity, acting on RNA"/>
    <property type="evidence" value="ECO:0007669"/>
    <property type="project" value="UniProtKB-ARBA"/>
</dbReference>
<dbReference type="PANTHER" id="PTHR21600">
    <property type="entry name" value="MITOCHONDRIAL RNA PSEUDOURIDINE SYNTHASE"/>
    <property type="match status" value="1"/>
</dbReference>
<dbReference type="PROSITE" id="PS01129">
    <property type="entry name" value="PSI_RLU"/>
    <property type="match status" value="1"/>
</dbReference>
<dbReference type="GO" id="GO:0009982">
    <property type="term" value="F:pseudouridine synthase activity"/>
    <property type="evidence" value="ECO:0007669"/>
    <property type="project" value="InterPro"/>
</dbReference>
<dbReference type="STRING" id="1592317.DPF_1821"/>
<dbReference type="Proteomes" id="UP000095200">
    <property type="component" value="Unassembled WGS sequence"/>
</dbReference>
<sequence>MGSEHHFEVTRDFDGLRLDAALAVIFPDLGLRARRALWHRMDIRVQGRSCPPAFKVRAGQIVDVTPRSDVGKRKTAVTGIRVVAESSLFAALFKPARVHSVRGKSPGSVEEALTNLFPGECPVLLNRLDYLTSGLVLVGRSPDARARYLELQESGKVLKTYLALVDGQADHEICIKRAIDSAKRNKVRVLSADNSDPIRHTMVTPLGRIGKHTLVRAAIRKGQRHQIRAHLAACCYPIVGDPLYGKPGVQGDNAITMFLHHLDVRMPHFHAFCLPNWHVDVRGFLHQNV</sequence>
<keyword evidence="5" id="KW-1185">Reference proteome</keyword>
<dbReference type="InterPro" id="IPR020103">
    <property type="entry name" value="PsdUridine_synth_cat_dom_sf"/>
</dbReference>
<dbReference type="GO" id="GO:0003723">
    <property type="term" value="F:RNA binding"/>
    <property type="evidence" value="ECO:0007669"/>
    <property type="project" value="InterPro"/>
</dbReference>
<dbReference type="Pfam" id="PF00849">
    <property type="entry name" value="PseudoU_synth_2"/>
    <property type="match status" value="1"/>
</dbReference>
<comment type="similarity">
    <text evidence="1">Belongs to the pseudouridine synthase RluA family.</text>
</comment>
<dbReference type="AlphaFoldDB" id="A0A194AJ61"/>
<dbReference type="InterPro" id="IPR006224">
    <property type="entry name" value="PsdUridine_synth_RluA-like_CS"/>
</dbReference>
<protein>
    <submittedName>
        <fullName evidence="4">Pseudouridine synthase</fullName>
    </submittedName>
</protein>
<reference evidence="5" key="1">
    <citation type="submission" date="2016-06" db="EMBL/GenBank/DDBJ databases">
        <title>Draft genome sequence of Desulfoplanes formicivorans strain Pf12B.</title>
        <authorList>
            <person name="Watanabe M."/>
            <person name="Kojima H."/>
            <person name="Fukui M."/>
        </authorList>
    </citation>
    <scope>NUCLEOTIDE SEQUENCE [LARGE SCALE GENOMIC DNA]</scope>
    <source>
        <strain evidence="5">Pf12B</strain>
    </source>
</reference>
<organism evidence="4 5">
    <name type="scientific">Desulfoplanes formicivorans</name>
    <dbReference type="NCBI Taxonomy" id="1592317"/>
    <lineage>
        <taxon>Bacteria</taxon>
        <taxon>Pseudomonadati</taxon>
        <taxon>Thermodesulfobacteriota</taxon>
        <taxon>Desulfovibrionia</taxon>
        <taxon>Desulfovibrionales</taxon>
        <taxon>Desulfoplanaceae</taxon>
        <taxon>Desulfoplanes</taxon>
    </lineage>
</organism>
<name>A0A194AJ61_9BACT</name>
<dbReference type="RefSeq" id="WP_069859279.1">
    <property type="nucleotide sequence ID" value="NZ_BDFE01000016.1"/>
</dbReference>
<feature type="domain" description="Pseudouridine synthase RsuA/RluA-like" evidence="3">
    <location>
        <begin position="94"/>
        <end position="233"/>
    </location>
</feature>
<dbReference type="PANTHER" id="PTHR21600:SF87">
    <property type="entry name" value="RNA PSEUDOURIDYLATE SYNTHASE DOMAIN-CONTAINING PROTEIN 1"/>
    <property type="match status" value="1"/>
</dbReference>
<dbReference type="GO" id="GO:0000455">
    <property type="term" value="P:enzyme-directed rRNA pseudouridine synthesis"/>
    <property type="evidence" value="ECO:0007669"/>
    <property type="project" value="TreeGrafter"/>
</dbReference>
<dbReference type="Gene3D" id="3.30.2350.10">
    <property type="entry name" value="Pseudouridine synthase"/>
    <property type="match status" value="1"/>
</dbReference>
<evidence type="ECO:0000259" key="3">
    <source>
        <dbReference type="Pfam" id="PF00849"/>
    </source>
</evidence>
<dbReference type="InterPro" id="IPR050188">
    <property type="entry name" value="RluA_PseudoU_synthase"/>
</dbReference>
<gene>
    <name evidence="4" type="ORF">DPF_1821</name>
</gene>
<evidence type="ECO:0000313" key="4">
    <source>
        <dbReference type="EMBL" id="GAU09101.1"/>
    </source>
</evidence>
<proteinExistence type="inferred from homology"/>
<dbReference type="OrthoDB" id="128480at2"/>
<comment type="caution">
    <text evidence="4">The sequence shown here is derived from an EMBL/GenBank/DDBJ whole genome shotgun (WGS) entry which is preliminary data.</text>
</comment>
<dbReference type="CDD" id="cd02869">
    <property type="entry name" value="PseudoU_synth_RluA_like"/>
    <property type="match status" value="1"/>
</dbReference>
<evidence type="ECO:0000256" key="2">
    <source>
        <dbReference type="ARBA" id="ARBA00023235"/>
    </source>
</evidence>
<dbReference type="EMBL" id="BDFE01000016">
    <property type="protein sequence ID" value="GAU09101.1"/>
    <property type="molecule type" value="Genomic_DNA"/>
</dbReference>
<evidence type="ECO:0000256" key="1">
    <source>
        <dbReference type="ARBA" id="ARBA00010876"/>
    </source>
</evidence>
<dbReference type="InterPro" id="IPR036986">
    <property type="entry name" value="S4_RNA-bd_sf"/>
</dbReference>
<dbReference type="InterPro" id="IPR006145">
    <property type="entry name" value="PsdUridine_synth_RsuA/RluA"/>
</dbReference>
<evidence type="ECO:0000313" key="5">
    <source>
        <dbReference type="Proteomes" id="UP000095200"/>
    </source>
</evidence>